<reference evidence="3" key="1">
    <citation type="submission" date="2023-07" db="EMBL/GenBank/DDBJ databases">
        <authorList>
            <consortium name="CYATHOMIX"/>
        </authorList>
    </citation>
    <scope>NUCLEOTIDE SEQUENCE</scope>
    <source>
        <strain evidence="3">N/A</strain>
    </source>
</reference>
<evidence type="ECO:0000313" key="3">
    <source>
        <dbReference type="EMBL" id="CAJ0592312.1"/>
    </source>
</evidence>
<evidence type="ECO:0000313" key="4">
    <source>
        <dbReference type="Proteomes" id="UP001176961"/>
    </source>
</evidence>
<dbReference type="AlphaFoldDB" id="A0AA36DSD0"/>
<dbReference type="Proteomes" id="UP001176961">
    <property type="component" value="Unassembled WGS sequence"/>
</dbReference>
<comment type="caution">
    <text evidence="3">The sequence shown here is derived from an EMBL/GenBank/DDBJ whole genome shotgun (WGS) entry which is preliminary data.</text>
</comment>
<gene>
    <name evidence="2" type="ORF">CYNAS_LOCUS4294</name>
    <name evidence="3" type="ORF">CYNAS_LOCUS4295</name>
</gene>
<name>A0AA36DSD0_CYLNA</name>
<sequence length="419" mass="48336">MKTRLLSVFLSILLLTSIFFPAVNAAPNDKEEPPLGAVFAAAPAIPAISEFVYAGVVVLIAGAGVVEIGKHLNTHWEDPAESWERFAERVSTELEKVFAKQWVKVTSPDGEALMTATYECYTATAGSSGGKKDDKWYFEARRNHGEIEINLERMNEEQAVKEMGRGKDIMTLDESLARKVVGRYEGIPENKVEFEIHQGGKEGYFDHANYNAHGMRLHCWNGYIEATRDDTDEMQDLQVKACMPDGTLIRETRIMYNIQYDYCRWQEWINGIMIDDDILTHHAYGHLQWENSVGEMGPDWVNPYPDNYEPVKPEGADMFHREGLNYGFICYELNIEAHVNFYIWDDLEEWRKQGMNLLTKAKHPEPHNQWIIDEWKQEEEERLKTPFNPARARDMRLINLGRQCEEIGVNIPIDPRFID</sequence>
<evidence type="ECO:0000313" key="2">
    <source>
        <dbReference type="EMBL" id="CAJ0592311.1"/>
    </source>
</evidence>
<evidence type="ECO:0000256" key="1">
    <source>
        <dbReference type="SAM" id="SignalP"/>
    </source>
</evidence>
<keyword evidence="1" id="KW-0732">Signal</keyword>
<organism evidence="3 4">
    <name type="scientific">Cylicocyclus nassatus</name>
    <name type="common">Nematode worm</name>
    <dbReference type="NCBI Taxonomy" id="53992"/>
    <lineage>
        <taxon>Eukaryota</taxon>
        <taxon>Metazoa</taxon>
        <taxon>Ecdysozoa</taxon>
        <taxon>Nematoda</taxon>
        <taxon>Chromadorea</taxon>
        <taxon>Rhabditida</taxon>
        <taxon>Rhabditina</taxon>
        <taxon>Rhabditomorpha</taxon>
        <taxon>Strongyloidea</taxon>
        <taxon>Strongylidae</taxon>
        <taxon>Cylicocyclus</taxon>
    </lineage>
</organism>
<protein>
    <submittedName>
        <fullName evidence="3">Uncharacterized protein</fullName>
    </submittedName>
</protein>
<proteinExistence type="predicted"/>
<feature type="signal peptide" evidence="1">
    <location>
        <begin position="1"/>
        <end position="25"/>
    </location>
</feature>
<dbReference type="EMBL" id="CATQJL010000066">
    <property type="protein sequence ID" value="CAJ0592312.1"/>
    <property type="molecule type" value="Genomic_DNA"/>
</dbReference>
<feature type="chain" id="PRO_5041630170" evidence="1">
    <location>
        <begin position="26"/>
        <end position="419"/>
    </location>
</feature>
<accession>A0AA36DSD0</accession>
<dbReference type="EMBL" id="CATQJL010000066">
    <property type="protein sequence ID" value="CAJ0592311.1"/>
    <property type="molecule type" value="Genomic_DNA"/>
</dbReference>
<keyword evidence="4" id="KW-1185">Reference proteome</keyword>